<dbReference type="Proteomes" id="UP000216478">
    <property type="component" value="Unassembled WGS sequence"/>
</dbReference>
<dbReference type="EMBL" id="NNRL01000166">
    <property type="protein sequence ID" value="OYR08467.1"/>
    <property type="molecule type" value="Genomic_DNA"/>
</dbReference>
<proteinExistence type="predicted"/>
<reference evidence="1 2" key="1">
    <citation type="submission" date="2017-07" db="EMBL/GenBank/DDBJ databases">
        <title>Phylogenetic study on the rhizospheric bacterium Ochrobactrum sp. A44.</title>
        <authorList>
            <person name="Krzyzanowska D.M."/>
            <person name="Ossowicki A."/>
            <person name="Rajewska M."/>
            <person name="Maciag T."/>
            <person name="Kaczynski Z."/>
            <person name="Czerwicka M."/>
            <person name="Jafra S."/>
        </authorList>
    </citation>
    <scope>NUCLEOTIDE SEQUENCE [LARGE SCALE GENOMIC DNA]</scope>
    <source>
        <strain evidence="1 2">OgA9a</strain>
    </source>
</reference>
<sequence>MGSRDKEAIRQANEGDRNIALKMEESSTFFKKSTIIRKIKSLL</sequence>
<accession>A0A256F0U9</accession>
<gene>
    <name evidence="1" type="ORF">CEV33_3213</name>
</gene>
<protein>
    <submittedName>
        <fullName evidence="1">Uncharacterized protein</fullName>
    </submittedName>
</protein>
<comment type="caution">
    <text evidence="1">The sequence shown here is derived from an EMBL/GenBank/DDBJ whole genome shotgun (WGS) entry which is preliminary data.</text>
</comment>
<name>A0A256F0U9_9HYPH</name>
<keyword evidence="2" id="KW-1185">Reference proteome</keyword>
<evidence type="ECO:0000313" key="2">
    <source>
        <dbReference type="Proteomes" id="UP000216478"/>
    </source>
</evidence>
<organism evidence="1 2">
    <name type="scientific">Brucella grignonensis</name>
    <dbReference type="NCBI Taxonomy" id="94627"/>
    <lineage>
        <taxon>Bacteria</taxon>
        <taxon>Pseudomonadati</taxon>
        <taxon>Pseudomonadota</taxon>
        <taxon>Alphaproteobacteria</taxon>
        <taxon>Hyphomicrobiales</taxon>
        <taxon>Brucellaceae</taxon>
        <taxon>Brucella/Ochrobactrum group</taxon>
        <taxon>Brucella</taxon>
    </lineage>
</organism>
<evidence type="ECO:0000313" key="1">
    <source>
        <dbReference type="EMBL" id="OYR08467.1"/>
    </source>
</evidence>
<dbReference type="AlphaFoldDB" id="A0A256F0U9"/>